<keyword evidence="1" id="KW-0732">Signal</keyword>
<proteinExistence type="predicted"/>
<evidence type="ECO:0000256" key="1">
    <source>
        <dbReference type="SAM" id="SignalP"/>
    </source>
</evidence>
<dbReference type="AlphaFoldDB" id="A0A9D2HP33"/>
<comment type="caution">
    <text evidence="2">The sequence shown here is derived from an EMBL/GenBank/DDBJ whole genome shotgun (WGS) entry which is preliminary data.</text>
</comment>
<reference evidence="2" key="2">
    <citation type="submission" date="2021-04" db="EMBL/GenBank/DDBJ databases">
        <authorList>
            <person name="Gilroy R."/>
        </authorList>
    </citation>
    <scope>NUCLEOTIDE SEQUENCE</scope>
    <source>
        <strain evidence="2">ChiHecec1B25-7008</strain>
    </source>
</reference>
<dbReference type="EMBL" id="DWZE01000005">
    <property type="protein sequence ID" value="HJA82425.1"/>
    <property type="molecule type" value="Genomic_DNA"/>
</dbReference>
<name>A0A9D2HP33_9BACE</name>
<dbReference type="Proteomes" id="UP000823860">
    <property type="component" value="Unassembled WGS sequence"/>
</dbReference>
<evidence type="ECO:0008006" key="4">
    <source>
        <dbReference type="Google" id="ProtNLM"/>
    </source>
</evidence>
<reference evidence="2" key="1">
    <citation type="journal article" date="2021" name="PeerJ">
        <title>Extensive microbial diversity within the chicken gut microbiome revealed by metagenomics and culture.</title>
        <authorList>
            <person name="Gilroy R."/>
            <person name="Ravi A."/>
            <person name="Getino M."/>
            <person name="Pursley I."/>
            <person name="Horton D.L."/>
            <person name="Alikhan N.F."/>
            <person name="Baker D."/>
            <person name="Gharbi K."/>
            <person name="Hall N."/>
            <person name="Watson M."/>
            <person name="Adriaenssens E.M."/>
            <person name="Foster-Nyarko E."/>
            <person name="Jarju S."/>
            <person name="Secka A."/>
            <person name="Antonio M."/>
            <person name="Oren A."/>
            <person name="Chaudhuri R.R."/>
            <person name="La Ragione R."/>
            <person name="Hildebrand F."/>
            <person name="Pallen M.J."/>
        </authorList>
    </citation>
    <scope>NUCLEOTIDE SEQUENCE</scope>
    <source>
        <strain evidence="2">ChiHecec1B25-7008</strain>
    </source>
</reference>
<organism evidence="2 3">
    <name type="scientific">Candidatus Bacteroides intestinavium</name>
    <dbReference type="NCBI Taxonomy" id="2838469"/>
    <lineage>
        <taxon>Bacteria</taxon>
        <taxon>Pseudomonadati</taxon>
        <taxon>Bacteroidota</taxon>
        <taxon>Bacteroidia</taxon>
        <taxon>Bacteroidales</taxon>
        <taxon>Bacteroidaceae</taxon>
        <taxon>Bacteroides</taxon>
    </lineage>
</organism>
<dbReference type="Gene3D" id="2.60.40.3220">
    <property type="match status" value="1"/>
</dbReference>
<dbReference type="PROSITE" id="PS51257">
    <property type="entry name" value="PROKAR_LIPOPROTEIN"/>
    <property type="match status" value="1"/>
</dbReference>
<evidence type="ECO:0000313" key="3">
    <source>
        <dbReference type="Proteomes" id="UP000823860"/>
    </source>
</evidence>
<protein>
    <recommendedName>
        <fullName evidence="4">NigD-like protein</fullName>
    </recommendedName>
</protein>
<feature type="signal peptide" evidence="1">
    <location>
        <begin position="1"/>
        <end position="27"/>
    </location>
</feature>
<sequence>MKQHFKLLTLAVALVAGLTTMTSCLNGDDDPTQTFAPVVKVYTTYLGMGVYFESIDGVRIEPTEASYNASISQGMNWNNYNGQIIQLQYSYNPESPDVEITDDGISGVTLIGFYPMNSPVEVVQSEGAANDSIGNMPIISIGEDNYNGSSVKAQYWDEHNLLVPINYYLGTYQHTFTLEYRPYESALSDGTLRLYLEHNKQEDNPSQNNTSWDYALYGNSFLYYRAFNLSNVENYLSMQGQSMPTSVTIVAREDDYSIDLTDTTPTQEYVVTYEAEQ</sequence>
<gene>
    <name evidence="2" type="ORF">H9785_00400</name>
</gene>
<feature type="chain" id="PRO_5038605364" description="NigD-like protein" evidence="1">
    <location>
        <begin position="28"/>
        <end position="277"/>
    </location>
</feature>
<evidence type="ECO:0000313" key="2">
    <source>
        <dbReference type="EMBL" id="HJA82425.1"/>
    </source>
</evidence>
<accession>A0A9D2HP33</accession>